<protein>
    <recommendedName>
        <fullName evidence="1">DUF6699 domain-containing protein</fullName>
    </recommendedName>
</protein>
<feature type="domain" description="DUF6699" evidence="1">
    <location>
        <begin position="38"/>
        <end position="115"/>
    </location>
</feature>
<accession>A0A8H7C7E1</accession>
<dbReference type="Proteomes" id="UP000629468">
    <property type="component" value="Unassembled WGS sequence"/>
</dbReference>
<evidence type="ECO:0000313" key="3">
    <source>
        <dbReference type="Proteomes" id="UP000629468"/>
    </source>
</evidence>
<comment type="caution">
    <text evidence="2">The sequence shown here is derived from an EMBL/GenBank/DDBJ whole genome shotgun (WGS) entry which is preliminary data.</text>
</comment>
<sequence>MAFPPQQPRPVLYGTIPLPPTTTQRLSLNCLLESKSGIKWVVSQHPCNATINMILPSGLPWYSRPATTPPARSLTIWSNPTGDRPIVVIGNPYVTNGDVLDYVYRAIRHVARERFLPTYQSLVPYHTHQAVVHPPPSEQQIDHPNNGSLTSDERPLSIFESHFKRCTRAATPSPLFDLPMKEVNYITALTYLCQTTPNSGQFYRDTRTHSYLFRAFDSPPLVPRILDRGLTPLSIWGFSHSRSSDSYLFFSEETWVVEARTKIIPLYPPIESLMLVVYFLFQNEKKDILVYQYTCTFVTVTHFGRTF</sequence>
<organism evidence="2 3">
    <name type="scientific">Agaricus bisporus var. burnettii</name>
    <dbReference type="NCBI Taxonomy" id="192524"/>
    <lineage>
        <taxon>Eukaryota</taxon>
        <taxon>Fungi</taxon>
        <taxon>Dikarya</taxon>
        <taxon>Basidiomycota</taxon>
        <taxon>Agaricomycotina</taxon>
        <taxon>Agaricomycetes</taxon>
        <taxon>Agaricomycetidae</taxon>
        <taxon>Agaricales</taxon>
        <taxon>Agaricineae</taxon>
        <taxon>Agaricaceae</taxon>
        <taxon>Agaricus</taxon>
    </lineage>
</organism>
<name>A0A8H7C7E1_AGABI</name>
<dbReference type="InterPro" id="IPR046522">
    <property type="entry name" value="DUF6699"/>
</dbReference>
<proteinExistence type="predicted"/>
<reference evidence="2 3" key="1">
    <citation type="journal article" name="Sci. Rep.">
        <title>Telomere-to-telomere assembled and centromere annotated genomes of the two main subspecies of the button mushroom Agaricus bisporus reveal especially polymorphic chromosome ends.</title>
        <authorList>
            <person name="Sonnenberg A.S.M."/>
            <person name="Sedaghat-Telgerd N."/>
            <person name="Lavrijssen B."/>
            <person name="Ohm R.A."/>
            <person name="Hendrickx P.M."/>
            <person name="Scholtmeijer K."/>
            <person name="Baars J.J.P."/>
            <person name="van Peer A."/>
        </authorList>
    </citation>
    <scope>NUCLEOTIDE SEQUENCE [LARGE SCALE GENOMIC DNA]</scope>
    <source>
        <strain evidence="2 3">H119_p4</strain>
    </source>
</reference>
<dbReference type="AlphaFoldDB" id="A0A8H7C7E1"/>
<dbReference type="EMBL" id="JABXXO010000011">
    <property type="protein sequence ID" value="KAF7764065.1"/>
    <property type="molecule type" value="Genomic_DNA"/>
</dbReference>
<gene>
    <name evidence="2" type="ORF">Agabi119p4_8602</name>
</gene>
<evidence type="ECO:0000259" key="1">
    <source>
        <dbReference type="Pfam" id="PF20415"/>
    </source>
</evidence>
<dbReference type="Pfam" id="PF20415">
    <property type="entry name" value="DUF6699"/>
    <property type="match status" value="1"/>
</dbReference>
<evidence type="ECO:0000313" key="2">
    <source>
        <dbReference type="EMBL" id="KAF7764065.1"/>
    </source>
</evidence>